<keyword evidence="3" id="KW-1185">Reference proteome</keyword>
<sequence length="435" mass="46632">MAVDALPPIASLKIPTISKSSIDKALFSKAESLITDYNAAPDILKSPATTRALLLEIIKPLFSTTQHPSLAPSGRKAAFAPPPLLPHASSPLVFGDENQPPWKRNFSTLTAPLLRAIISSYAYISSDNQRAVLEDQIFLLTPALLNLLDDGTPNIKTTGFDLLHDLSKLLSEAKSPILHKSGLTEVFINALESDFMLLPTLTPEAESLNILGSLYPALLALIAAGFPDLPSAPSLRYPSDPVHARAEAARQKLLTSVVLNKGILPSLAHLSAGVATSHPPIVALLLEQLRITIERMGIYSTSHLQTILPLLRGIVAEPFSMAAPRMVCAAIDCLDALITTCPQRIREHWWPEILRALIGGWLAVPDEVECNSLGAATGTSAAGPAMNDIKKNVENVTQTLRNAMVQTSAGKASWSEACAALIEEEPLLAPLLLRP</sequence>
<dbReference type="SUPFAM" id="SSF48371">
    <property type="entry name" value="ARM repeat"/>
    <property type="match status" value="1"/>
</dbReference>
<protein>
    <submittedName>
        <fullName evidence="2">Uncharacterized protein</fullName>
    </submittedName>
</protein>
<dbReference type="InterPro" id="IPR018870">
    <property type="entry name" value="Tti2"/>
</dbReference>
<evidence type="ECO:0000313" key="3">
    <source>
        <dbReference type="Proteomes" id="UP000038010"/>
    </source>
</evidence>
<organism evidence="2 3">
    <name type="scientific">Cyphellophora attinorum</name>
    <dbReference type="NCBI Taxonomy" id="1664694"/>
    <lineage>
        <taxon>Eukaryota</taxon>
        <taxon>Fungi</taxon>
        <taxon>Dikarya</taxon>
        <taxon>Ascomycota</taxon>
        <taxon>Pezizomycotina</taxon>
        <taxon>Eurotiomycetes</taxon>
        <taxon>Chaetothyriomycetidae</taxon>
        <taxon>Chaetothyriales</taxon>
        <taxon>Cyphellophoraceae</taxon>
        <taxon>Cyphellophora</taxon>
    </lineage>
</organism>
<dbReference type="RefSeq" id="XP_017998917.1">
    <property type="nucleotide sequence ID" value="XM_018144780.1"/>
</dbReference>
<evidence type="ECO:0000256" key="1">
    <source>
        <dbReference type="ARBA" id="ARBA00034736"/>
    </source>
</evidence>
<dbReference type="STRING" id="1664694.A0A0N1NZP5"/>
<gene>
    <name evidence="2" type="ORF">AB675_4627</name>
</gene>
<dbReference type="VEuPathDB" id="FungiDB:AB675_4627"/>
<comment type="similarity">
    <text evidence="1">Belongs to the TTI2 family.</text>
</comment>
<name>A0A0N1NZP5_9EURO</name>
<dbReference type="OrthoDB" id="6417021at2759"/>
<dbReference type="GO" id="GO:0005634">
    <property type="term" value="C:nucleus"/>
    <property type="evidence" value="ECO:0007669"/>
    <property type="project" value="TreeGrafter"/>
</dbReference>
<evidence type="ECO:0000313" key="2">
    <source>
        <dbReference type="EMBL" id="KPI38954.1"/>
    </source>
</evidence>
<dbReference type="EMBL" id="LFJN01000016">
    <property type="protein sequence ID" value="KPI38954.1"/>
    <property type="molecule type" value="Genomic_DNA"/>
</dbReference>
<reference evidence="2 3" key="1">
    <citation type="submission" date="2015-06" db="EMBL/GenBank/DDBJ databases">
        <title>Draft genome of the ant-associated black yeast Phialophora attae CBS 131958.</title>
        <authorList>
            <person name="Moreno L.F."/>
            <person name="Stielow B.J."/>
            <person name="de Hoog S."/>
            <person name="Vicente V.A."/>
            <person name="Weiss V.A."/>
            <person name="de Vries M."/>
            <person name="Cruz L.M."/>
            <person name="Souza E.M."/>
        </authorList>
    </citation>
    <scope>NUCLEOTIDE SEQUENCE [LARGE SCALE GENOMIC DNA]</scope>
    <source>
        <strain evidence="2 3">CBS 131958</strain>
    </source>
</reference>
<dbReference type="PANTHER" id="PTHR32226">
    <property type="entry name" value="TELO2-INTERACTING PROTEIN 2"/>
    <property type="match status" value="1"/>
</dbReference>
<dbReference type="GO" id="GO:0005829">
    <property type="term" value="C:cytosol"/>
    <property type="evidence" value="ECO:0007669"/>
    <property type="project" value="TreeGrafter"/>
</dbReference>
<accession>A0A0N1NZP5</accession>
<dbReference type="GeneID" id="28736660"/>
<dbReference type="GO" id="GO:0110078">
    <property type="term" value="C:TTT Hsp90 cochaperone complex"/>
    <property type="evidence" value="ECO:0007669"/>
    <property type="project" value="InterPro"/>
</dbReference>
<dbReference type="Pfam" id="PF10521">
    <property type="entry name" value="Tti2"/>
    <property type="match status" value="1"/>
</dbReference>
<comment type="caution">
    <text evidence="2">The sequence shown here is derived from an EMBL/GenBank/DDBJ whole genome shotgun (WGS) entry which is preliminary data.</text>
</comment>
<dbReference type="InterPro" id="IPR016024">
    <property type="entry name" value="ARM-type_fold"/>
</dbReference>
<dbReference type="Proteomes" id="UP000038010">
    <property type="component" value="Unassembled WGS sequence"/>
</dbReference>
<dbReference type="AlphaFoldDB" id="A0A0N1NZP5"/>
<dbReference type="PANTHER" id="PTHR32226:SF2">
    <property type="entry name" value="TELO2-INTERACTING PROTEIN 2"/>
    <property type="match status" value="1"/>
</dbReference>
<proteinExistence type="inferred from homology"/>